<reference evidence="2 3" key="1">
    <citation type="submission" date="2019-03" db="EMBL/GenBank/DDBJ databases">
        <title>Sequencing the genomes of 1000 actinobacteria strains.</title>
        <authorList>
            <person name="Klenk H.-P."/>
        </authorList>
    </citation>
    <scope>NUCLEOTIDE SEQUENCE [LARGE SCALE GENOMIC DNA]</scope>
    <source>
        <strain evidence="2 3">DSM 44969</strain>
    </source>
</reference>
<dbReference type="RefSeq" id="WP_132432272.1">
    <property type="nucleotide sequence ID" value="NZ_SMFZ01000002.1"/>
</dbReference>
<dbReference type="Gene3D" id="3.40.50.300">
    <property type="entry name" value="P-loop containing nucleotide triphosphate hydrolases"/>
    <property type="match status" value="1"/>
</dbReference>
<protein>
    <submittedName>
        <fullName evidence="2">LuxR family transcriptional regulator</fullName>
    </submittedName>
</protein>
<dbReference type="AlphaFoldDB" id="A0A4R1HLZ9"/>
<dbReference type="Proteomes" id="UP000295560">
    <property type="component" value="Unassembled WGS sequence"/>
</dbReference>
<dbReference type="PRINTS" id="PR00038">
    <property type="entry name" value="HTHLUXR"/>
</dbReference>
<dbReference type="InterPro" id="IPR016032">
    <property type="entry name" value="Sig_transdc_resp-reg_C-effctor"/>
</dbReference>
<evidence type="ECO:0000259" key="1">
    <source>
        <dbReference type="PROSITE" id="PS50043"/>
    </source>
</evidence>
<dbReference type="PROSITE" id="PS00622">
    <property type="entry name" value="HTH_LUXR_1"/>
    <property type="match status" value="1"/>
</dbReference>
<dbReference type="OrthoDB" id="9812579at2"/>
<dbReference type="GO" id="GO:0006355">
    <property type="term" value="P:regulation of DNA-templated transcription"/>
    <property type="evidence" value="ECO:0007669"/>
    <property type="project" value="InterPro"/>
</dbReference>
<dbReference type="InterPro" id="IPR027417">
    <property type="entry name" value="P-loop_NTPase"/>
</dbReference>
<dbReference type="Pfam" id="PF00196">
    <property type="entry name" value="GerE"/>
    <property type="match status" value="1"/>
</dbReference>
<proteinExistence type="predicted"/>
<dbReference type="EMBL" id="SMFZ01000002">
    <property type="protein sequence ID" value="TCK23018.1"/>
    <property type="molecule type" value="Genomic_DNA"/>
</dbReference>
<dbReference type="CDD" id="cd06170">
    <property type="entry name" value="LuxR_C_like"/>
    <property type="match status" value="1"/>
</dbReference>
<accession>A0A4R1HLZ9</accession>
<comment type="caution">
    <text evidence="2">The sequence shown here is derived from an EMBL/GenBank/DDBJ whole genome shotgun (WGS) entry which is preliminary data.</text>
</comment>
<dbReference type="PANTHER" id="PTHR47691">
    <property type="entry name" value="REGULATOR-RELATED"/>
    <property type="match status" value="1"/>
</dbReference>
<gene>
    <name evidence="2" type="ORF">EV378_7029</name>
</gene>
<sequence length="874" mass="89443">MDVRTSAPAAVAGMVGRTDDLVRLCRATGRERLVTVTGPGGCGKTRLVFEAVSTGGAGGVVELAGTGPHADPAAAVLAACGFREEPGRAAVDVLCDRLARAPRTVVLDNCEHLRGAVAALVAELLGRCAELRVVATSRVPLGVPGEVVLTLSGLDPAGDGADLFLERARRVQPSLPDDGPTRATAVAISEMADGLPLAIELAAAHARSLPLDGIRDGMADRLRFLRARNGTTAGRHSSLLSSLDWSAELVGAPARSALCALALLDGRFELDAALAATGDREALEALVDHCLVRFDAADGRYLLLDTVRAYGLDGLDDAGRRHALDGLLAWAARLAGDVRAGLERADPDALRRVDRADAALCSVLDRSLETGVGRDVAAAIATDMAFGWSLRGRCAEGLSRTTRLVATLDPVPPGLAWAHGFLALYAGDVDTGLAFSEQAVRTGGDRVRARALIVLGMVQAFVDPAGAEPVLADAEAAAAAAGDDWGQVEAAQIRAYTHVHRSSGAAALRCADGVLPVLERMGHGQLAAWDAAIRADVAEAAGRYPEALREGYRGLEAATTVGEPVSAAGSWIPLLRALVAVGDVEQAGRVLDDGLRFFDAHPGLGIDGFVSIGTALVASAGPAAEAVDAAAAAAQCPGMVPVGAAEVGLLLGVARLRSGDPCGARRAAAEAADAARSLGHRGFVAVADMVVAAAARAEGGTVPLSVFDLLGSIHDVGLRPLVPDALDLVAALHRDAGRDPAAARLHAAATHLRAALGVVASPLARTLAPPPEWSAAPELAGARAEGARFGEAGAVGYARRARGRRGRPRAGWDSLTPTERDVVALVATGRSNAEIGASLLVSPGTVRTHLRSVFAKLGVTSRTELAARAAQAGS</sequence>
<dbReference type="InterPro" id="IPR036388">
    <property type="entry name" value="WH-like_DNA-bd_sf"/>
</dbReference>
<dbReference type="PANTHER" id="PTHR47691:SF3">
    <property type="entry name" value="HTH-TYPE TRANSCRIPTIONAL REGULATOR RV0890C-RELATED"/>
    <property type="match status" value="1"/>
</dbReference>
<evidence type="ECO:0000313" key="3">
    <source>
        <dbReference type="Proteomes" id="UP000295560"/>
    </source>
</evidence>
<dbReference type="SUPFAM" id="SSF52540">
    <property type="entry name" value="P-loop containing nucleoside triphosphate hydrolases"/>
    <property type="match status" value="1"/>
</dbReference>
<organism evidence="2 3">
    <name type="scientific">Pseudonocardia endophytica</name>
    <dbReference type="NCBI Taxonomy" id="401976"/>
    <lineage>
        <taxon>Bacteria</taxon>
        <taxon>Bacillati</taxon>
        <taxon>Actinomycetota</taxon>
        <taxon>Actinomycetes</taxon>
        <taxon>Pseudonocardiales</taxon>
        <taxon>Pseudonocardiaceae</taxon>
        <taxon>Pseudonocardia</taxon>
    </lineage>
</organism>
<dbReference type="Gene3D" id="1.10.10.10">
    <property type="entry name" value="Winged helix-like DNA-binding domain superfamily/Winged helix DNA-binding domain"/>
    <property type="match status" value="1"/>
</dbReference>
<dbReference type="PROSITE" id="PS50043">
    <property type="entry name" value="HTH_LUXR_2"/>
    <property type="match status" value="1"/>
</dbReference>
<feature type="domain" description="HTH luxR-type" evidence="1">
    <location>
        <begin position="808"/>
        <end position="873"/>
    </location>
</feature>
<name>A0A4R1HLZ9_PSEEN</name>
<dbReference type="GO" id="GO:0003677">
    <property type="term" value="F:DNA binding"/>
    <property type="evidence" value="ECO:0007669"/>
    <property type="project" value="InterPro"/>
</dbReference>
<keyword evidence="3" id="KW-1185">Reference proteome</keyword>
<evidence type="ECO:0000313" key="2">
    <source>
        <dbReference type="EMBL" id="TCK23018.1"/>
    </source>
</evidence>
<dbReference type="SMART" id="SM00421">
    <property type="entry name" value="HTH_LUXR"/>
    <property type="match status" value="1"/>
</dbReference>
<dbReference type="SUPFAM" id="SSF46894">
    <property type="entry name" value="C-terminal effector domain of the bipartite response regulators"/>
    <property type="match status" value="1"/>
</dbReference>
<dbReference type="InterPro" id="IPR000792">
    <property type="entry name" value="Tscrpt_reg_LuxR_C"/>
</dbReference>